<feature type="binding site" evidence="3">
    <location>
        <position position="328"/>
    </location>
    <ligand>
        <name>substrate</name>
    </ligand>
</feature>
<dbReference type="Pfam" id="PF01593">
    <property type="entry name" value="Amino_oxidase"/>
    <property type="match status" value="1"/>
</dbReference>
<comment type="cofactor">
    <cofactor evidence="1">
        <name>FAD</name>
        <dbReference type="ChEBI" id="CHEBI:57692"/>
    </cofactor>
</comment>
<comment type="caution">
    <text evidence="5">The sequence shown here is derived from an EMBL/GenBank/DDBJ whole genome shotgun (WGS) entry which is preliminary data.</text>
</comment>
<dbReference type="InterPro" id="IPR050281">
    <property type="entry name" value="Flavin_monoamine_oxidase"/>
</dbReference>
<feature type="binding site" evidence="3">
    <location>
        <begin position="39"/>
        <end position="40"/>
    </location>
    <ligand>
        <name>FAD</name>
        <dbReference type="ChEBI" id="CHEBI:57692"/>
    </ligand>
</feature>
<reference evidence="5" key="1">
    <citation type="journal article" date="2014" name="Int. J. Syst. Evol. Microbiol.">
        <title>Complete genome sequence of Corynebacterium casei LMG S-19264T (=DSM 44701T), isolated from a smear-ripened cheese.</title>
        <authorList>
            <consortium name="US DOE Joint Genome Institute (JGI-PGF)"/>
            <person name="Walter F."/>
            <person name="Albersmeier A."/>
            <person name="Kalinowski J."/>
            <person name="Ruckert C."/>
        </authorList>
    </citation>
    <scope>NUCLEOTIDE SEQUENCE</scope>
    <source>
        <strain evidence="5">CGMCC 1.12827</strain>
    </source>
</reference>
<keyword evidence="6" id="KW-1185">Reference proteome</keyword>
<evidence type="ECO:0000259" key="4">
    <source>
        <dbReference type="Pfam" id="PF01593"/>
    </source>
</evidence>
<reference evidence="5" key="2">
    <citation type="submission" date="2020-09" db="EMBL/GenBank/DDBJ databases">
        <authorList>
            <person name="Sun Q."/>
            <person name="Zhou Y."/>
        </authorList>
    </citation>
    <scope>NUCLEOTIDE SEQUENCE</scope>
    <source>
        <strain evidence="5">CGMCC 1.12827</strain>
    </source>
</reference>
<evidence type="ECO:0000313" key="5">
    <source>
        <dbReference type="EMBL" id="GGB39917.1"/>
    </source>
</evidence>
<feature type="domain" description="Amine oxidase" evidence="4">
    <location>
        <begin position="19"/>
        <end position="435"/>
    </location>
</feature>
<feature type="binding site" evidence="3">
    <location>
        <position position="221"/>
    </location>
    <ligand>
        <name>FAD</name>
        <dbReference type="ChEBI" id="CHEBI:57692"/>
    </ligand>
</feature>
<dbReference type="PANTHER" id="PTHR10742:SF410">
    <property type="entry name" value="LYSINE-SPECIFIC HISTONE DEMETHYLASE 2"/>
    <property type="match status" value="1"/>
</dbReference>
<evidence type="ECO:0000256" key="1">
    <source>
        <dbReference type="ARBA" id="ARBA00001974"/>
    </source>
</evidence>
<dbReference type="SUPFAM" id="SSF54373">
    <property type="entry name" value="FAD-linked reductases, C-terminal domain"/>
    <property type="match status" value="1"/>
</dbReference>
<sequence length="446" mass="48855">MSATIPSHHHDTIVVGAGIAGLTAARLLARAGQRVVILEARDRIGGRVHTQRTADTVTDLGASWIHGIDDAPLYAVTQAFGMRTVEFTVGSYQPDGRPIAYYDPDGRRLTDAQTAEFAADIHLVDGLLTEFVSTIGPGTSYGTAVDHVLAQCDWPDERCARVREYLRHRTEEQYGVWIDDLDAHGLDDDETVGEEVVFPDGYDRLASHLGDGLTVQLDHVVSRVDWNRSGVTVESSRGVFTADRVVVTVPVGILKSGALSFHPPLPEPVSGALSRLEMNAFEKVFLRFPARFWDDDVYAIRRQGKAGQWWHSWYDLTALHGQPTLLTFAAGPCAREVIDWSDEDVAASVLAALREIYGHRVPEPTQIDVTHWQRDPFALGSYAYMTVGSTTADHDVLATPIDGVVHLAGEATWTDDPATVTAALLSGRRATENILGRDAAISQLWE</sequence>
<organism evidence="5 6">
    <name type="scientific">Gordonia jinhuaensis</name>
    <dbReference type="NCBI Taxonomy" id="1517702"/>
    <lineage>
        <taxon>Bacteria</taxon>
        <taxon>Bacillati</taxon>
        <taxon>Actinomycetota</taxon>
        <taxon>Actinomycetes</taxon>
        <taxon>Mycobacteriales</taxon>
        <taxon>Gordoniaceae</taxon>
        <taxon>Gordonia</taxon>
    </lineage>
</organism>
<dbReference type="Gene3D" id="3.50.50.60">
    <property type="entry name" value="FAD/NAD(P)-binding domain"/>
    <property type="match status" value="1"/>
</dbReference>
<proteinExistence type="predicted"/>
<evidence type="ECO:0000313" key="6">
    <source>
        <dbReference type="Proteomes" id="UP000621454"/>
    </source>
</evidence>
<dbReference type="Gene3D" id="3.90.660.10">
    <property type="match status" value="1"/>
</dbReference>
<dbReference type="EMBL" id="BMGC01000024">
    <property type="protein sequence ID" value="GGB39917.1"/>
    <property type="molecule type" value="Genomic_DNA"/>
</dbReference>
<dbReference type="InterPro" id="IPR036188">
    <property type="entry name" value="FAD/NAD-bd_sf"/>
</dbReference>
<dbReference type="AlphaFoldDB" id="A0A916WXE5"/>
<protein>
    <submittedName>
        <fullName evidence="5">Monoamine oxidase</fullName>
    </submittedName>
</protein>
<accession>A0A916WXE5</accession>
<dbReference type="GO" id="GO:0016491">
    <property type="term" value="F:oxidoreductase activity"/>
    <property type="evidence" value="ECO:0007669"/>
    <property type="project" value="UniProtKB-KW"/>
</dbReference>
<dbReference type="RefSeq" id="WP_188587340.1">
    <property type="nucleotide sequence ID" value="NZ_BMGC01000024.1"/>
</dbReference>
<dbReference type="SUPFAM" id="SSF51905">
    <property type="entry name" value="FAD/NAD(P)-binding domain"/>
    <property type="match status" value="1"/>
</dbReference>
<gene>
    <name evidence="5" type="ORF">GCM10011489_29420</name>
</gene>
<dbReference type="InterPro" id="IPR001613">
    <property type="entry name" value="Flavin_amine_oxidase"/>
</dbReference>
<name>A0A916WXE5_9ACTN</name>
<keyword evidence="2" id="KW-0560">Oxidoreductase</keyword>
<dbReference type="PRINTS" id="PR00757">
    <property type="entry name" value="AMINEOXDASEF"/>
</dbReference>
<dbReference type="PANTHER" id="PTHR10742">
    <property type="entry name" value="FLAVIN MONOAMINE OXIDASE"/>
    <property type="match status" value="1"/>
</dbReference>
<evidence type="ECO:0000256" key="3">
    <source>
        <dbReference type="PIRSR" id="PIRSR601613-1"/>
    </source>
</evidence>
<dbReference type="Proteomes" id="UP000621454">
    <property type="component" value="Unassembled WGS sequence"/>
</dbReference>
<evidence type="ECO:0000256" key="2">
    <source>
        <dbReference type="ARBA" id="ARBA00023002"/>
    </source>
</evidence>
<dbReference type="InterPro" id="IPR002937">
    <property type="entry name" value="Amino_oxidase"/>
</dbReference>